<feature type="binding site" evidence="9">
    <location>
        <position position="73"/>
    </location>
    <ligand>
        <name>Mg(2+)</name>
        <dbReference type="ChEBI" id="CHEBI:18420"/>
    </ligand>
</feature>
<evidence type="ECO:0000256" key="4">
    <source>
        <dbReference type="ARBA" id="ARBA00022741"/>
    </source>
</evidence>
<reference evidence="12 13" key="1">
    <citation type="submission" date="2023-03" db="EMBL/GenBank/DDBJ databases">
        <title>Novel Species.</title>
        <authorList>
            <person name="Ma S."/>
        </authorList>
    </citation>
    <scope>NUCLEOTIDE SEQUENCE [LARGE SCALE GENOMIC DNA]</scope>
    <source>
        <strain evidence="12 13">B11</strain>
    </source>
</reference>
<comment type="caution">
    <text evidence="9">Lacks conserved residue(s) required for the propagation of feature annotation.</text>
</comment>
<feature type="binding site" evidence="9">
    <location>
        <position position="462"/>
    </location>
    <ligand>
        <name>L-glutamine</name>
        <dbReference type="ChEBI" id="CHEBI:58359"/>
    </ligand>
</feature>
<dbReference type="PANTHER" id="PTHR11550:SF0">
    <property type="entry name" value="CTP SYNTHASE-RELATED"/>
    <property type="match status" value="1"/>
</dbReference>
<evidence type="ECO:0000256" key="5">
    <source>
        <dbReference type="ARBA" id="ARBA00022840"/>
    </source>
</evidence>
<dbReference type="NCBIfam" id="TIGR00337">
    <property type="entry name" value="PyrG"/>
    <property type="match status" value="1"/>
</dbReference>
<sequence length="535" mass="59603">MVKGKYIFITGGVVSSLGKGITAASIGRILKSRGLKVTMQKFDPYINVDAGTMNPYQHGEVFVTYDGGETDLDLGHYERFIDEELSRSSNVTTGKIYSSVISKERRGDYLGATVQVIPHITNQIKEEIFSLREKAAASVSIVEIGGTVGDIESLPFLEAIRQIKNDVGKENCLYIHVTLVPYVEAAKELKSKPTQHSVKELRSIGIQPDIIVCRSSYPITEEVISKIALFCDIQRDAVIPVPDAESIYEVPLILERSGVGELITERLSLHKTHPDFSEWIQIVEKIKNSREEVSVGLVGKYVASKDAYLSICEALRHAGAHLGLKVKVIPIEAENLVNSDLHCLQKVDAILVPGGFGQRGIEGKVEAVRFARENMVPFFGICLGMQAAVIEFARNVANLKGANSTEFDPDTPYPVIDLLPDQRSKREKGGTMRLGNYLCVLNDSKSKNLYGKEKVFERHRHRYELNAEFVSTLEKAGMTMAGYNPEYGVVEIIEISDHPWFVGVQFHPEFLSRPNRPHPLFLGFVEAAYQHKLKR</sequence>
<dbReference type="EC" id="6.3.4.2" evidence="9"/>
<comment type="subunit">
    <text evidence="9">Homotetramer.</text>
</comment>
<feature type="active site" evidence="9">
    <location>
        <position position="509"/>
    </location>
</feature>
<dbReference type="SUPFAM" id="SSF52540">
    <property type="entry name" value="P-loop containing nucleoside triphosphate hydrolases"/>
    <property type="match status" value="1"/>
</dbReference>
<dbReference type="Gene3D" id="3.40.50.880">
    <property type="match status" value="1"/>
</dbReference>
<dbReference type="InterPro" id="IPR017926">
    <property type="entry name" value="GATASE"/>
</dbReference>
<keyword evidence="6 9" id="KW-0315">Glutamine amidotransferase</keyword>
<evidence type="ECO:0000256" key="7">
    <source>
        <dbReference type="ARBA" id="ARBA00022975"/>
    </source>
</evidence>
<dbReference type="GO" id="GO:0003883">
    <property type="term" value="F:CTP synthase activity"/>
    <property type="evidence" value="ECO:0007669"/>
    <property type="project" value="UniProtKB-EC"/>
</dbReference>
<keyword evidence="7 9" id="KW-0665">Pyrimidine biosynthesis</keyword>
<comment type="activity regulation">
    <text evidence="9">Allosterically activated by GTP, when glutamine is the substrate; GTP has no effect on the reaction when ammonia is the substrate. The allosteric effector GTP functions by stabilizing the protein conformation that binds the tetrahedral intermediate(s) formed during glutamine hydrolysis. Inhibited by the product CTP, via allosteric rather than competitive inhibition.</text>
</comment>
<dbReference type="Pfam" id="PF00117">
    <property type="entry name" value="GATase"/>
    <property type="match status" value="1"/>
</dbReference>
<proteinExistence type="inferred from homology"/>
<comment type="catalytic activity">
    <reaction evidence="9">
        <text>UTP + NH4(+) + ATP = CTP + ADP + phosphate + 2 H(+)</text>
        <dbReference type="Rhea" id="RHEA:16597"/>
        <dbReference type="ChEBI" id="CHEBI:15378"/>
        <dbReference type="ChEBI" id="CHEBI:28938"/>
        <dbReference type="ChEBI" id="CHEBI:30616"/>
        <dbReference type="ChEBI" id="CHEBI:37563"/>
        <dbReference type="ChEBI" id="CHEBI:43474"/>
        <dbReference type="ChEBI" id="CHEBI:46398"/>
        <dbReference type="ChEBI" id="CHEBI:456216"/>
    </reaction>
</comment>
<evidence type="ECO:0000259" key="10">
    <source>
        <dbReference type="Pfam" id="PF00117"/>
    </source>
</evidence>
<feature type="domain" description="CTP synthase N-terminal" evidence="11">
    <location>
        <begin position="5"/>
        <end position="269"/>
    </location>
</feature>
<dbReference type="EMBL" id="CP121689">
    <property type="protein sequence ID" value="WZL76992.1"/>
    <property type="molecule type" value="Genomic_DNA"/>
</dbReference>
<evidence type="ECO:0000313" key="12">
    <source>
        <dbReference type="EMBL" id="WZL76992.1"/>
    </source>
</evidence>
<evidence type="ECO:0000256" key="1">
    <source>
        <dbReference type="ARBA" id="ARBA00005171"/>
    </source>
</evidence>
<comment type="catalytic activity">
    <reaction evidence="9">
        <text>L-glutamine + H2O = L-glutamate + NH4(+)</text>
        <dbReference type="Rhea" id="RHEA:15889"/>
        <dbReference type="ChEBI" id="CHEBI:15377"/>
        <dbReference type="ChEBI" id="CHEBI:28938"/>
        <dbReference type="ChEBI" id="CHEBI:29985"/>
        <dbReference type="ChEBI" id="CHEBI:58359"/>
    </reaction>
</comment>
<feature type="region of interest" description="Amidoligase domain" evidence="9">
    <location>
        <begin position="1"/>
        <end position="269"/>
    </location>
</feature>
<dbReference type="SUPFAM" id="SSF52317">
    <property type="entry name" value="Class I glutamine amidotransferase-like"/>
    <property type="match status" value="1"/>
</dbReference>
<evidence type="ECO:0000259" key="11">
    <source>
        <dbReference type="Pfam" id="PF06418"/>
    </source>
</evidence>
<feature type="binding site" evidence="9">
    <location>
        <position position="226"/>
    </location>
    <ligand>
        <name>UTP</name>
        <dbReference type="ChEBI" id="CHEBI:46398"/>
    </ligand>
</feature>
<gene>
    <name evidence="9" type="primary">pyrG</name>
    <name evidence="12" type="ORF">QBE54_04505</name>
</gene>
<keyword evidence="4 9" id="KW-0547">Nucleotide-binding</keyword>
<keyword evidence="5 9" id="KW-0067">ATP-binding</keyword>
<feature type="domain" description="Glutamine amidotransferase" evidence="10">
    <location>
        <begin position="305"/>
        <end position="526"/>
    </location>
</feature>
<feature type="binding site" evidence="9">
    <location>
        <begin position="16"/>
        <end position="21"/>
    </location>
    <ligand>
        <name>ATP</name>
        <dbReference type="ChEBI" id="CHEBI:30616"/>
    </ligand>
</feature>
<keyword evidence="3 9" id="KW-0436">Ligase</keyword>
<dbReference type="InterPro" id="IPR033828">
    <property type="entry name" value="GATase1_CTP_Synthase"/>
</dbReference>
<dbReference type="CDD" id="cd01746">
    <property type="entry name" value="GATase1_CTP_Synthase"/>
    <property type="match status" value="1"/>
</dbReference>
<name>A0ABZ2YDF8_9BACT</name>
<dbReference type="NCBIfam" id="NF003792">
    <property type="entry name" value="PRK05380.1"/>
    <property type="match status" value="1"/>
</dbReference>
<evidence type="ECO:0000256" key="6">
    <source>
        <dbReference type="ARBA" id="ARBA00022962"/>
    </source>
</evidence>
<keyword evidence="9" id="KW-0460">Magnesium</keyword>
<feature type="binding site" evidence="9">
    <location>
        <position position="73"/>
    </location>
    <ligand>
        <name>ATP</name>
        <dbReference type="ChEBI" id="CHEBI:30616"/>
    </ligand>
</feature>
<keyword evidence="9" id="KW-0479">Metal-binding</keyword>
<dbReference type="HAMAP" id="MF_01227">
    <property type="entry name" value="PyrG"/>
    <property type="match status" value="1"/>
</dbReference>
<dbReference type="Proteomes" id="UP001461341">
    <property type="component" value="Chromosome"/>
</dbReference>
<dbReference type="InterPro" id="IPR029062">
    <property type="entry name" value="Class_I_gatase-like"/>
</dbReference>
<feature type="binding site" evidence="9">
    <location>
        <begin position="190"/>
        <end position="195"/>
    </location>
    <ligand>
        <name>CTP</name>
        <dbReference type="ChEBI" id="CHEBI:37563"/>
        <note>allosteric inhibitor</note>
    </ligand>
</feature>
<dbReference type="CDD" id="cd03113">
    <property type="entry name" value="CTPS_N"/>
    <property type="match status" value="1"/>
</dbReference>
<feature type="binding site" evidence="9">
    <location>
        <position position="355"/>
    </location>
    <ligand>
        <name>L-glutamine</name>
        <dbReference type="ChEBI" id="CHEBI:58359"/>
    </ligand>
</feature>
<evidence type="ECO:0000313" key="13">
    <source>
        <dbReference type="Proteomes" id="UP001461341"/>
    </source>
</evidence>
<dbReference type="InterPro" id="IPR017456">
    <property type="entry name" value="CTP_synthase_N"/>
</dbReference>
<dbReference type="Pfam" id="PF06418">
    <property type="entry name" value="CTP_synth_N"/>
    <property type="match status" value="1"/>
</dbReference>
<feature type="binding site" evidence="9">
    <location>
        <position position="15"/>
    </location>
    <ligand>
        <name>CTP</name>
        <dbReference type="ChEBI" id="CHEBI:37563"/>
        <note>allosteric inhibitor</note>
    </ligand>
</feature>
<feature type="active site" evidence="9">
    <location>
        <position position="507"/>
    </location>
</feature>
<dbReference type="InterPro" id="IPR027417">
    <property type="entry name" value="P-loop_NTPase"/>
</dbReference>
<comment type="similarity">
    <text evidence="2 9">Belongs to the CTP synthase family.</text>
</comment>
<feature type="binding site" evidence="9">
    <location>
        <position position="15"/>
    </location>
    <ligand>
        <name>UTP</name>
        <dbReference type="ChEBI" id="CHEBI:46398"/>
    </ligand>
</feature>
<comment type="function">
    <text evidence="9">Catalyzes the ATP-dependent amination of UTP to CTP with either L-glutamine or ammonia as the source of nitrogen. Regulates intracellular CTP levels through interactions with the four ribonucleotide triphosphates.</text>
</comment>
<feature type="binding site" evidence="9">
    <location>
        <begin position="150"/>
        <end position="152"/>
    </location>
    <ligand>
        <name>CTP</name>
        <dbReference type="ChEBI" id="CHEBI:37563"/>
        <note>allosteric inhibitor</note>
    </ligand>
</feature>
<protein>
    <recommendedName>
        <fullName evidence="9">CTP synthase</fullName>
        <ecNumber evidence="9">6.3.4.2</ecNumber>
    </recommendedName>
    <alternativeName>
        <fullName evidence="9">Cytidine 5'-triphosphate synthase</fullName>
    </alternativeName>
    <alternativeName>
        <fullName evidence="9">Cytidine triphosphate synthetase</fullName>
        <shortName evidence="9">CTP synthetase</shortName>
        <shortName evidence="9">CTPS</shortName>
    </alternativeName>
    <alternativeName>
        <fullName evidence="9">UTP--ammonia ligase</fullName>
    </alternativeName>
</protein>
<feature type="binding site" evidence="9">
    <location>
        <position position="406"/>
    </location>
    <ligand>
        <name>L-glutamine</name>
        <dbReference type="ChEBI" id="CHEBI:58359"/>
    </ligand>
</feature>
<feature type="binding site" evidence="9">
    <location>
        <position position="226"/>
    </location>
    <ligand>
        <name>CTP</name>
        <dbReference type="ChEBI" id="CHEBI:37563"/>
        <note>allosteric inhibitor</note>
    </ligand>
</feature>
<dbReference type="Gene3D" id="3.40.50.300">
    <property type="entry name" value="P-loop containing nucleotide triphosphate hydrolases"/>
    <property type="match status" value="1"/>
</dbReference>
<organism evidence="12 13">
    <name type="scientific">Thermatribacter velox</name>
    <dbReference type="NCBI Taxonomy" id="3039681"/>
    <lineage>
        <taxon>Bacteria</taxon>
        <taxon>Pseudomonadati</taxon>
        <taxon>Atribacterota</taxon>
        <taxon>Atribacteria</taxon>
        <taxon>Atribacterales</taxon>
        <taxon>Thermatribacteraceae</taxon>
        <taxon>Thermatribacter</taxon>
    </lineage>
</organism>
<dbReference type="PANTHER" id="PTHR11550">
    <property type="entry name" value="CTP SYNTHASE"/>
    <property type="match status" value="1"/>
</dbReference>
<comment type="pathway">
    <text evidence="1 9">Pyrimidine metabolism; CTP biosynthesis via de novo pathway; CTP from UDP: step 2/2.</text>
</comment>
<feature type="binding site" evidence="9">
    <location>
        <position position="143"/>
    </location>
    <ligand>
        <name>Mg(2+)</name>
        <dbReference type="ChEBI" id="CHEBI:18420"/>
    </ligand>
</feature>
<evidence type="ECO:0000256" key="9">
    <source>
        <dbReference type="HAMAP-Rule" id="MF_01227"/>
    </source>
</evidence>
<feature type="binding site" evidence="9">
    <location>
        <position position="244"/>
    </location>
    <ligand>
        <name>ATP</name>
        <dbReference type="ChEBI" id="CHEBI:30616"/>
    </ligand>
</feature>
<comment type="miscellaneous">
    <text evidence="9">CTPSs have evolved a hybrid strategy for distinguishing between UTP and CTP. The overlapping regions of the product feedback inhibitory and substrate sites recognize a common feature in both compounds, the triphosphate moiety. To differentiate isosteric substrate and product pyrimidine rings, an additional pocket far from the expected kinase/ligase catalytic site, specifically recognizes the cytosine and ribose portions of the product inhibitor.</text>
</comment>
<evidence type="ECO:0000256" key="3">
    <source>
        <dbReference type="ARBA" id="ARBA00022598"/>
    </source>
</evidence>
<feature type="binding site" evidence="9">
    <location>
        <begin position="190"/>
        <end position="195"/>
    </location>
    <ligand>
        <name>UTP</name>
        <dbReference type="ChEBI" id="CHEBI:46398"/>
    </ligand>
</feature>
<feature type="binding site" evidence="9">
    <location>
        <position position="56"/>
    </location>
    <ligand>
        <name>L-glutamine</name>
        <dbReference type="ChEBI" id="CHEBI:58359"/>
    </ligand>
</feature>
<feature type="binding site" evidence="9">
    <location>
        <begin position="383"/>
        <end position="386"/>
    </location>
    <ligand>
        <name>L-glutamine</name>
        <dbReference type="ChEBI" id="CHEBI:58359"/>
    </ligand>
</feature>
<accession>A0ABZ2YDF8</accession>
<dbReference type="PROSITE" id="PS51273">
    <property type="entry name" value="GATASE_TYPE_1"/>
    <property type="match status" value="1"/>
</dbReference>
<dbReference type="RefSeq" id="WP_369019158.1">
    <property type="nucleotide sequence ID" value="NZ_CP121689.1"/>
</dbReference>
<comment type="catalytic activity">
    <reaction evidence="8 9">
        <text>UTP + L-glutamine + ATP + H2O = CTP + L-glutamate + ADP + phosphate + 2 H(+)</text>
        <dbReference type="Rhea" id="RHEA:26426"/>
        <dbReference type="ChEBI" id="CHEBI:15377"/>
        <dbReference type="ChEBI" id="CHEBI:15378"/>
        <dbReference type="ChEBI" id="CHEBI:29985"/>
        <dbReference type="ChEBI" id="CHEBI:30616"/>
        <dbReference type="ChEBI" id="CHEBI:37563"/>
        <dbReference type="ChEBI" id="CHEBI:43474"/>
        <dbReference type="ChEBI" id="CHEBI:46398"/>
        <dbReference type="ChEBI" id="CHEBI:58359"/>
        <dbReference type="ChEBI" id="CHEBI:456216"/>
        <dbReference type="EC" id="6.3.4.2"/>
    </reaction>
</comment>
<evidence type="ECO:0000256" key="2">
    <source>
        <dbReference type="ARBA" id="ARBA00007533"/>
    </source>
</evidence>
<feature type="active site" description="Nucleophile; for glutamine hydrolysis" evidence="9">
    <location>
        <position position="382"/>
    </location>
</feature>
<evidence type="ECO:0000256" key="8">
    <source>
        <dbReference type="ARBA" id="ARBA00047781"/>
    </source>
</evidence>
<dbReference type="InterPro" id="IPR004468">
    <property type="entry name" value="CTP_synthase"/>
</dbReference>
<keyword evidence="13" id="KW-1185">Reference proteome</keyword>